<dbReference type="Proteomes" id="UP000631114">
    <property type="component" value="Unassembled WGS sequence"/>
</dbReference>
<dbReference type="OrthoDB" id="2019149at2759"/>
<dbReference type="SMART" id="SM00856">
    <property type="entry name" value="PMEI"/>
    <property type="match status" value="1"/>
</dbReference>
<accession>A0A835LJJ7</accession>
<dbReference type="PROSITE" id="PS00503">
    <property type="entry name" value="PECTINESTERASE_2"/>
    <property type="match status" value="1"/>
</dbReference>
<evidence type="ECO:0000256" key="4">
    <source>
        <dbReference type="ARBA" id="ARBA00013229"/>
    </source>
</evidence>
<protein>
    <recommendedName>
        <fullName evidence="4 12">Pectinesterase</fullName>
        <ecNumber evidence="4 12">3.1.1.11</ecNumber>
    </recommendedName>
</protein>
<dbReference type="InterPro" id="IPR006501">
    <property type="entry name" value="Pectinesterase_inhib_dom"/>
</dbReference>
<dbReference type="InterPro" id="IPR011050">
    <property type="entry name" value="Pectin_lyase_fold/virulence"/>
</dbReference>
<comment type="caution">
    <text evidence="15">The sequence shown here is derived from an EMBL/GenBank/DDBJ whole genome shotgun (WGS) entry which is preliminary data.</text>
</comment>
<keyword evidence="13" id="KW-0812">Transmembrane</keyword>
<keyword evidence="12" id="KW-0134">Cell wall</keyword>
<dbReference type="GO" id="GO:0030599">
    <property type="term" value="F:pectinesterase activity"/>
    <property type="evidence" value="ECO:0007669"/>
    <property type="project" value="UniProtKB-UniRule"/>
</dbReference>
<dbReference type="InterPro" id="IPR035513">
    <property type="entry name" value="Invertase/methylesterase_inhib"/>
</dbReference>
<evidence type="ECO:0000256" key="2">
    <source>
        <dbReference type="ARBA" id="ARBA00006027"/>
    </source>
</evidence>
<evidence type="ECO:0000256" key="10">
    <source>
        <dbReference type="ARBA" id="ARBA00057335"/>
    </source>
</evidence>
<dbReference type="GO" id="GO:0042545">
    <property type="term" value="P:cell wall modification"/>
    <property type="evidence" value="ECO:0007669"/>
    <property type="project" value="UniProtKB-UniRule"/>
</dbReference>
<dbReference type="Gene3D" id="1.20.140.40">
    <property type="entry name" value="Invertase/pectin methylesterase inhibitor family protein"/>
    <property type="match status" value="1"/>
</dbReference>
<reference evidence="15 16" key="1">
    <citation type="submission" date="2020-10" db="EMBL/GenBank/DDBJ databases">
        <title>The Coptis chinensis genome and diversification of protoberbering-type alkaloids.</title>
        <authorList>
            <person name="Wang B."/>
            <person name="Shu S."/>
            <person name="Song C."/>
            <person name="Liu Y."/>
        </authorList>
    </citation>
    <scope>NUCLEOTIDE SEQUENCE [LARGE SCALE GENOMIC DNA]</scope>
    <source>
        <strain evidence="15">HL-2020</strain>
        <tissue evidence="15">Leaf</tissue>
    </source>
</reference>
<comment type="similarity">
    <text evidence="2">In the N-terminal section; belongs to the PMEI family.</text>
</comment>
<evidence type="ECO:0000256" key="9">
    <source>
        <dbReference type="ARBA" id="ARBA00047928"/>
    </source>
</evidence>
<evidence type="ECO:0000256" key="1">
    <source>
        <dbReference type="ARBA" id="ARBA00005184"/>
    </source>
</evidence>
<evidence type="ECO:0000256" key="13">
    <source>
        <dbReference type="SAM" id="Phobius"/>
    </source>
</evidence>
<comment type="function">
    <text evidence="10 12">Acts in the modification of cell walls via demethylesterification of cell wall pectin.</text>
</comment>
<dbReference type="CDD" id="cd15798">
    <property type="entry name" value="PMEI-like_3"/>
    <property type="match status" value="1"/>
</dbReference>
<sequence>MMHSSMQYTNASGYQGPHNNARKKRIATIGISSLILVAMVVAVAVGVNRGNSKSHHEGGSGDGSDIQGSMKAIQAICQPTDYKQACIDSLSSAGNITDPKELIKIGFKATINKITEAVKNSSVLEELEKDPRATKALQGCKELMDYAIGDLQHSLEQLGGMDMSKIDDLLVELKIWLSASGTYLETCLDGFENTSSNAGKTMRKALNSSVELTSNALAIVTEISSVLSSFDIPFLNRRLLSEEENDPNPTNDGLPAWVSSGGRRLLAASPANIRPNVIVAQDGSGKYRTINEALKEVPLKNMKTFIIYIKAGIYKEQVQVTRNMSHVMMIGDGPTQTKITMNKNFIDGTPTFQTATFAAIGDNFMAKDIGFENSAGAAKHQAVALRVQSDMSIFYNCQMDGYQDTLYPHSHRQFYRDCVISGTIDFIFGDAAVVFQNCKMVVRKPMDNQQNIVTAQGRKDKREPTGIVLQNCKITADPLYFPVRAKIRSYLGRPWKEFSRTVIMNTEIDDLIQPDGWLPWLGEVHLSTCFYTEVNNKGPGSDKARRVKWAGVKTLAPNEEIQYTPGKFIFGDTWIPPTGVPYTSGLMA</sequence>
<evidence type="ECO:0000313" key="15">
    <source>
        <dbReference type="EMBL" id="KAF9594832.1"/>
    </source>
</evidence>
<dbReference type="PANTHER" id="PTHR31707">
    <property type="entry name" value="PECTINESTERASE"/>
    <property type="match status" value="1"/>
</dbReference>
<dbReference type="FunFam" id="1.20.140.40:FF:000001">
    <property type="entry name" value="Pectinesterase"/>
    <property type="match status" value="1"/>
</dbReference>
<feature type="active site" evidence="11">
    <location>
        <position position="425"/>
    </location>
</feature>
<evidence type="ECO:0000256" key="5">
    <source>
        <dbReference type="ARBA" id="ARBA00022801"/>
    </source>
</evidence>
<proteinExistence type="inferred from homology"/>
<keyword evidence="16" id="KW-1185">Reference proteome</keyword>
<evidence type="ECO:0000256" key="3">
    <source>
        <dbReference type="ARBA" id="ARBA00007786"/>
    </source>
</evidence>
<name>A0A835LJJ7_9MAGN</name>
<gene>
    <name evidence="15" type="ORF">IFM89_034815</name>
</gene>
<feature type="transmembrane region" description="Helical" evidence="13">
    <location>
        <begin position="26"/>
        <end position="47"/>
    </location>
</feature>
<feature type="domain" description="Pectinesterase inhibitor" evidence="14">
    <location>
        <begin position="68"/>
        <end position="219"/>
    </location>
</feature>
<evidence type="ECO:0000256" key="7">
    <source>
        <dbReference type="ARBA" id="ARBA00023157"/>
    </source>
</evidence>
<dbReference type="InterPro" id="IPR000070">
    <property type="entry name" value="Pectinesterase_cat"/>
</dbReference>
<dbReference type="AlphaFoldDB" id="A0A835LJJ7"/>
<dbReference type="GO" id="GO:0045490">
    <property type="term" value="P:pectin catabolic process"/>
    <property type="evidence" value="ECO:0007669"/>
    <property type="project" value="UniProtKB-UniRule"/>
</dbReference>
<keyword evidence="6 12" id="KW-0063">Aspartyl esterase</keyword>
<comment type="pathway">
    <text evidence="1 12">Glycan metabolism; pectin degradation; 2-dehydro-3-deoxy-D-gluconate from pectin: step 1/5.</text>
</comment>
<comment type="similarity">
    <text evidence="3">In the C-terminal section; belongs to the pectinesterase family.</text>
</comment>
<keyword evidence="7" id="KW-1015">Disulfide bond</keyword>
<comment type="subcellular location">
    <subcellularLocation>
        <location evidence="12">Secreted</location>
        <location evidence="12">Cell wall</location>
    </subcellularLocation>
</comment>
<keyword evidence="13" id="KW-1133">Transmembrane helix</keyword>
<dbReference type="EMBL" id="JADFTS010000008">
    <property type="protein sequence ID" value="KAF9594832.1"/>
    <property type="molecule type" value="Genomic_DNA"/>
</dbReference>
<dbReference type="Pfam" id="PF01095">
    <property type="entry name" value="Pectinesterase"/>
    <property type="match status" value="1"/>
</dbReference>
<dbReference type="FunFam" id="2.160.20.10:FF:000001">
    <property type="entry name" value="Pectinesterase"/>
    <property type="match status" value="1"/>
</dbReference>
<dbReference type="UniPathway" id="UPA00545">
    <property type="reaction ID" value="UER00823"/>
</dbReference>
<keyword evidence="12" id="KW-0961">Cell wall biogenesis/degradation</keyword>
<evidence type="ECO:0000256" key="8">
    <source>
        <dbReference type="ARBA" id="ARBA00023180"/>
    </source>
</evidence>
<keyword evidence="8" id="KW-0325">Glycoprotein</keyword>
<dbReference type="GO" id="GO:0004857">
    <property type="term" value="F:enzyme inhibitor activity"/>
    <property type="evidence" value="ECO:0007669"/>
    <property type="project" value="InterPro"/>
</dbReference>
<evidence type="ECO:0000256" key="6">
    <source>
        <dbReference type="ARBA" id="ARBA00023085"/>
    </source>
</evidence>
<keyword evidence="13" id="KW-0472">Membrane</keyword>
<dbReference type="Gene3D" id="2.160.20.10">
    <property type="entry name" value="Single-stranded right-handed beta-helix, Pectin lyase-like"/>
    <property type="match status" value="1"/>
</dbReference>
<dbReference type="InterPro" id="IPR018040">
    <property type="entry name" value="Pectinesterase_Tyr_AS"/>
</dbReference>
<dbReference type="NCBIfam" id="TIGR01614">
    <property type="entry name" value="PME_inhib"/>
    <property type="match status" value="1"/>
</dbReference>
<dbReference type="InterPro" id="IPR012334">
    <property type="entry name" value="Pectin_lyas_fold"/>
</dbReference>
<evidence type="ECO:0000313" key="16">
    <source>
        <dbReference type="Proteomes" id="UP000631114"/>
    </source>
</evidence>
<dbReference type="PROSITE" id="PS00800">
    <property type="entry name" value="PECTINESTERASE_1"/>
    <property type="match status" value="1"/>
</dbReference>
<dbReference type="EC" id="3.1.1.11" evidence="4 12"/>
<organism evidence="15 16">
    <name type="scientific">Coptis chinensis</name>
    <dbReference type="NCBI Taxonomy" id="261450"/>
    <lineage>
        <taxon>Eukaryota</taxon>
        <taxon>Viridiplantae</taxon>
        <taxon>Streptophyta</taxon>
        <taxon>Embryophyta</taxon>
        <taxon>Tracheophyta</taxon>
        <taxon>Spermatophyta</taxon>
        <taxon>Magnoliopsida</taxon>
        <taxon>Ranunculales</taxon>
        <taxon>Ranunculaceae</taxon>
        <taxon>Coptidoideae</taxon>
        <taxon>Coptis</taxon>
    </lineage>
</organism>
<evidence type="ECO:0000256" key="12">
    <source>
        <dbReference type="RuleBase" id="RU000589"/>
    </source>
</evidence>
<evidence type="ECO:0000256" key="11">
    <source>
        <dbReference type="PROSITE-ProRule" id="PRU10040"/>
    </source>
</evidence>
<dbReference type="Pfam" id="PF04043">
    <property type="entry name" value="PMEI"/>
    <property type="match status" value="1"/>
</dbReference>
<evidence type="ECO:0000259" key="14">
    <source>
        <dbReference type="SMART" id="SM00856"/>
    </source>
</evidence>
<keyword evidence="12" id="KW-0964">Secreted</keyword>
<dbReference type="SUPFAM" id="SSF101148">
    <property type="entry name" value="Plant invertase/pectin methylesterase inhibitor"/>
    <property type="match status" value="1"/>
</dbReference>
<dbReference type="SUPFAM" id="SSF51126">
    <property type="entry name" value="Pectin lyase-like"/>
    <property type="match status" value="1"/>
</dbReference>
<comment type="catalytic activity">
    <reaction evidence="9 12">
        <text>[(1-&gt;4)-alpha-D-galacturonosyl methyl ester](n) + n H2O = [(1-&gt;4)-alpha-D-galacturonosyl](n) + n methanol + n H(+)</text>
        <dbReference type="Rhea" id="RHEA:22380"/>
        <dbReference type="Rhea" id="RHEA-COMP:14570"/>
        <dbReference type="Rhea" id="RHEA-COMP:14573"/>
        <dbReference type="ChEBI" id="CHEBI:15377"/>
        <dbReference type="ChEBI" id="CHEBI:15378"/>
        <dbReference type="ChEBI" id="CHEBI:17790"/>
        <dbReference type="ChEBI" id="CHEBI:140522"/>
        <dbReference type="ChEBI" id="CHEBI:140523"/>
        <dbReference type="EC" id="3.1.1.11"/>
    </reaction>
</comment>
<keyword evidence="5 12" id="KW-0378">Hydrolase</keyword>
<dbReference type="InterPro" id="IPR033131">
    <property type="entry name" value="Pectinesterase_Asp_AS"/>
</dbReference>